<dbReference type="NCBIfam" id="TIGR01725">
    <property type="entry name" value="phge_HK97_gp10"/>
    <property type="match status" value="1"/>
</dbReference>
<proteinExistence type="predicted"/>
<accession>A0ABV0F5H1</accession>
<comment type="caution">
    <text evidence="1">The sequence shown here is derived from an EMBL/GenBank/DDBJ whole genome shotgun (WGS) entry which is preliminary data.</text>
</comment>
<keyword evidence="2" id="KW-1185">Reference proteome</keyword>
<reference evidence="2" key="1">
    <citation type="submission" date="2016-06" db="EMBL/GenBank/DDBJ databases">
        <title>Four novel species of enterococci isolated from chicken manure.</title>
        <authorList>
            <person name="Van Tyne D."/>
        </authorList>
    </citation>
    <scope>NUCLEOTIDE SEQUENCE [LARGE SCALE GENOMIC DNA]</scope>
    <source>
        <strain evidence="2">JM9A</strain>
    </source>
</reference>
<dbReference type="InterPro" id="IPR010064">
    <property type="entry name" value="HK97-gp10_tail"/>
</dbReference>
<evidence type="ECO:0000313" key="1">
    <source>
        <dbReference type="EMBL" id="MEO1783247.1"/>
    </source>
</evidence>
<dbReference type="Proteomes" id="UP001429357">
    <property type="component" value="Unassembled WGS sequence"/>
</dbReference>
<organism evidence="1 2">
    <name type="scientific">Enterococcus diestrammenae</name>
    <dbReference type="NCBI Taxonomy" id="1155073"/>
    <lineage>
        <taxon>Bacteria</taxon>
        <taxon>Bacillati</taxon>
        <taxon>Bacillota</taxon>
        <taxon>Bacilli</taxon>
        <taxon>Lactobacillales</taxon>
        <taxon>Enterococcaceae</taxon>
        <taxon>Enterococcus</taxon>
    </lineage>
</organism>
<reference evidence="1 2" key="2">
    <citation type="submission" date="2024-02" db="EMBL/GenBank/DDBJ databases">
        <title>The Genome Sequence of Enterococcus diestrammenae JM9A.</title>
        <authorList>
            <person name="Earl A."/>
            <person name="Manson A."/>
            <person name="Gilmore M."/>
            <person name="Sanders J."/>
            <person name="Shea T."/>
            <person name="Howe W."/>
            <person name="Livny J."/>
            <person name="Cuomo C."/>
            <person name="Neafsey D."/>
            <person name="Birren B."/>
        </authorList>
    </citation>
    <scope>NUCLEOTIDE SEQUENCE [LARGE SCALE GENOMIC DNA]</scope>
    <source>
        <strain evidence="1 2">JM9A</strain>
    </source>
</reference>
<sequence length="121" mass="13516">MTTGFEEILANIHKLQANNKRVARQAVTEGAELFAKNLEANTPYDEGEMKSDVTISGFKGGPQGQIEKDIGYGKSTGWRVKYPDDGTINQRPQNFKERTIQESTAPIQELYAKKIQEGLKL</sequence>
<name>A0ABV0F5H1_9ENTE</name>
<dbReference type="Pfam" id="PF04883">
    <property type="entry name" value="HK97-gp10_like"/>
    <property type="match status" value="1"/>
</dbReference>
<dbReference type="RefSeq" id="WP_161869668.1">
    <property type="nucleotide sequence ID" value="NZ_MAEI02000001.1"/>
</dbReference>
<dbReference type="EMBL" id="MAEI02000001">
    <property type="protein sequence ID" value="MEO1783247.1"/>
    <property type="molecule type" value="Genomic_DNA"/>
</dbReference>
<gene>
    <name evidence="1" type="ORF">BAU18_002866</name>
</gene>
<protein>
    <submittedName>
        <fullName evidence="1">HK97 gp10 family phage protein</fullName>
    </submittedName>
</protein>
<evidence type="ECO:0000313" key="2">
    <source>
        <dbReference type="Proteomes" id="UP001429357"/>
    </source>
</evidence>